<gene>
    <name evidence="1" type="ORF">DPEC_G00277080</name>
</gene>
<evidence type="ECO:0000313" key="1">
    <source>
        <dbReference type="EMBL" id="KAJ7992298.1"/>
    </source>
</evidence>
<protein>
    <submittedName>
        <fullName evidence="1">Uncharacterized protein</fullName>
    </submittedName>
</protein>
<dbReference type="EMBL" id="CM055752">
    <property type="protein sequence ID" value="KAJ7992298.1"/>
    <property type="molecule type" value="Genomic_DNA"/>
</dbReference>
<accession>A0ACC2FLW4</accession>
<proteinExistence type="predicted"/>
<evidence type="ECO:0000313" key="2">
    <source>
        <dbReference type="Proteomes" id="UP001157502"/>
    </source>
</evidence>
<comment type="caution">
    <text evidence="1">The sequence shown here is derived from an EMBL/GenBank/DDBJ whole genome shotgun (WGS) entry which is preliminary data.</text>
</comment>
<keyword evidence="2" id="KW-1185">Reference proteome</keyword>
<organism evidence="1 2">
    <name type="scientific">Dallia pectoralis</name>
    <name type="common">Alaska blackfish</name>
    <dbReference type="NCBI Taxonomy" id="75939"/>
    <lineage>
        <taxon>Eukaryota</taxon>
        <taxon>Metazoa</taxon>
        <taxon>Chordata</taxon>
        <taxon>Craniata</taxon>
        <taxon>Vertebrata</taxon>
        <taxon>Euteleostomi</taxon>
        <taxon>Actinopterygii</taxon>
        <taxon>Neopterygii</taxon>
        <taxon>Teleostei</taxon>
        <taxon>Protacanthopterygii</taxon>
        <taxon>Esociformes</taxon>
        <taxon>Umbridae</taxon>
        <taxon>Dallia</taxon>
    </lineage>
</organism>
<sequence>MFIGTSKTRRKTLVERLTDSPQQVFVRTIYIFSFFGKYLIFCKPIFKFKKDRCPCISWSRKPWLIARRIEETFTSCVLTPRLIVSE</sequence>
<name>A0ACC2FLW4_DALPE</name>
<reference evidence="1" key="1">
    <citation type="submission" date="2021-05" db="EMBL/GenBank/DDBJ databases">
        <authorList>
            <person name="Pan Q."/>
            <person name="Jouanno E."/>
            <person name="Zahm M."/>
            <person name="Klopp C."/>
            <person name="Cabau C."/>
            <person name="Louis A."/>
            <person name="Berthelot C."/>
            <person name="Parey E."/>
            <person name="Roest Crollius H."/>
            <person name="Montfort J."/>
            <person name="Robinson-Rechavi M."/>
            <person name="Bouchez O."/>
            <person name="Lampietro C."/>
            <person name="Lopez Roques C."/>
            <person name="Donnadieu C."/>
            <person name="Postlethwait J."/>
            <person name="Bobe J."/>
            <person name="Dillon D."/>
            <person name="Chandos A."/>
            <person name="von Hippel F."/>
            <person name="Guiguen Y."/>
        </authorList>
    </citation>
    <scope>NUCLEOTIDE SEQUENCE</scope>
    <source>
        <strain evidence="1">YG-Jan2019</strain>
    </source>
</reference>
<dbReference type="Proteomes" id="UP001157502">
    <property type="component" value="Chromosome 25"/>
</dbReference>